<name>A0A1H8AVD0_9FIRM</name>
<organism evidence="1 2">
    <name type="scientific">Hydrogenoanaerobacterium saccharovorans</name>
    <dbReference type="NCBI Taxonomy" id="474960"/>
    <lineage>
        <taxon>Bacteria</taxon>
        <taxon>Bacillati</taxon>
        <taxon>Bacillota</taxon>
        <taxon>Clostridia</taxon>
        <taxon>Eubacteriales</taxon>
        <taxon>Oscillospiraceae</taxon>
        <taxon>Hydrogenoanaerobacterium</taxon>
    </lineage>
</organism>
<evidence type="ECO:0000313" key="1">
    <source>
        <dbReference type="EMBL" id="SEM74680.1"/>
    </source>
</evidence>
<proteinExistence type="predicted"/>
<gene>
    <name evidence="1" type="ORF">SAMN05216180_1565</name>
</gene>
<dbReference type="EMBL" id="FOCG01000001">
    <property type="protein sequence ID" value="SEM74680.1"/>
    <property type="molecule type" value="Genomic_DNA"/>
</dbReference>
<sequence>MEDHLLATERNLDMLGRLVLPPLYRKTLGFEKDAVNNKRNYIYMELNIESKEIKLTNANRKPPIDSVQSIKRCFDNWGRLMLPPNFKEKLGIHQVKNATLRLELNTITKEVFITNPHRI</sequence>
<dbReference type="RefSeq" id="WP_092753300.1">
    <property type="nucleotide sequence ID" value="NZ_FOCG01000001.1"/>
</dbReference>
<protein>
    <submittedName>
        <fullName evidence="1">Uncharacterized protein</fullName>
    </submittedName>
</protein>
<dbReference type="STRING" id="474960.SAMN05216180_1565"/>
<accession>A0A1H8AVD0</accession>
<dbReference type="AlphaFoldDB" id="A0A1H8AVD0"/>
<reference evidence="1 2" key="1">
    <citation type="submission" date="2016-10" db="EMBL/GenBank/DDBJ databases">
        <authorList>
            <person name="de Groot N.N."/>
        </authorList>
    </citation>
    <scope>NUCLEOTIDE SEQUENCE [LARGE SCALE GENOMIC DNA]</scope>
    <source>
        <strain evidence="1 2">CGMCC 1.5070</strain>
    </source>
</reference>
<keyword evidence="2" id="KW-1185">Reference proteome</keyword>
<dbReference type="Proteomes" id="UP000199158">
    <property type="component" value="Unassembled WGS sequence"/>
</dbReference>
<evidence type="ECO:0000313" key="2">
    <source>
        <dbReference type="Proteomes" id="UP000199158"/>
    </source>
</evidence>